<sequence>MNSAFLLLIIGVPLLFSALSVLITSRTFDRVLLLAAPSFVGAFGIVLLVIHQSQPVLAHSVGGYVPGLAIPFVSDTFTALMLVLTSLTAIVSCIFLITTGEDQYRFVPALILMMLTGGYGALLTGDLFNFFVFVEVMVLPAYALVAVTGTWRRLGVGRMYVMVNLLTSTILLIGVGFVYGATGTVNLAILAQLGTPTGQGALAIGVVLFALIIKAGGAPFHGWLVRSYPNTSAGMMALFSGLHSEVALYALYRIYTTVYGEPAPWVNVIVIVAVASILIGSLSGFGQVRVRNVLGFQMTAGVGHILLGIALLTSAALGAGAFYMVHHMITMSGLLLIMGAIEQTYGTGSFKKLSGLANRERWATILMILGLFSLIGLPPTSGLWGKVGLIKAATATGSTIGWWLVAAIVVGALISLLALQRTWRNTFWGQPMQSYHPDSADTGRASAQPITRSVRIPARLLVPGTIMIAVSVAIFVYPEPLLEITARAAAGLLDHHAYIEAVTTP</sequence>
<accession>A0A2H1HU83</accession>
<evidence type="ECO:0000256" key="3">
    <source>
        <dbReference type="ARBA" id="ARBA00022475"/>
    </source>
</evidence>
<dbReference type="EMBL" id="FXZD01000001">
    <property type="protein sequence ID" value="SMX66478.1"/>
    <property type="molecule type" value="Genomic_DNA"/>
</dbReference>
<dbReference type="InterPro" id="IPR050586">
    <property type="entry name" value="CPA3_Na-H_Antiporter_D"/>
</dbReference>
<dbReference type="Pfam" id="PF00361">
    <property type="entry name" value="Proton_antipo_M"/>
    <property type="match status" value="1"/>
</dbReference>
<feature type="transmembrane region" description="Helical" evidence="8">
    <location>
        <begin position="264"/>
        <end position="286"/>
    </location>
</feature>
<evidence type="ECO:0000256" key="8">
    <source>
        <dbReference type="SAM" id="Phobius"/>
    </source>
</evidence>
<evidence type="ECO:0000313" key="11">
    <source>
        <dbReference type="Proteomes" id="UP000234433"/>
    </source>
</evidence>
<gene>
    <name evidence="10" type="ORF">BANT918_00497</name>
</gene>
<comment type="similarity">
    <text evidence="2">Belongs to the CPA3 antiporters (TC 2.A.63) subunit D family.</text>
</comment>
<keyword evidence="3" id="KW-1003">Cell membrane</keyword>
<feature type="transmembrane region" description="Helical" evidence="8">
    <location>
        <begin position="232"/>
        <end position="252"/>
    </location>
</feature>
<dbReference type="InterPro" id="IPR001750">
    <property type="entry name" value="ND/Mrp_TM"/>
</dbReference>
<dbReference type="OrthoDB" id="9768329at2"/>
<evidence type="ECO:0000256" key="5">
    <source>
        <dbReference type="ARBA" id="ARBA00022989"/>
    </source>
</evidence>
<feature type="transmembrane region" description="Helical" evidence="8">
    <location>
        <begin position="293"/>
        <end position="315"/>
    </location>
</feature>
<dbReference type="PANTHER" id="PTHR42703">
    <property type="entry name" value="NADH DEHYDROGENASE"/>
    <property type="match status" value="1"/>
</dbReference>
<dbReference type="PRINTS" id="PR01437">
    <property type="entry name" value="NUOXDRDTASE4"/>
</dbReference>
<evidence type="ECO:0000256" key="6">
    <source>
        <dbReference type="ARBA" id="ARBA00023136"/>
    </source>
</evidence>
<organism evidence="10 11">
    <name type="scientific">Brevibacterium antiquum CNRZ 918</name>
    <dbReference type="NCBI Taxonomy" id="1255637"/>
    <lineage>
        <taxon>Bacteria</taxon>
        <taxon>Bacillati</taxon>
        <taxon>Actinomycetota</taxon>
        <taxon>Actinomycetes</taxon>
        <taxon>Micrococcales</taxon>
        <taxon>Brevibacteriaceae</taxon>
        <taxon>Brevibacterium</taxon>
    </lineage>
</organism>
<protein>
    <submittedName>
        <fullName evidence="10">Multisubunit sodium/proton antiporter, MrpD subunit (TC 2.A.63.1)</fullName>
    </submittedName>
</protein>
<feature type="domain" description="NADH:quinone oxidoreductase/Mrp antiporter transmembrane" evidence="9">
    <location>
        <begin position="125"/>
        <end position="414"/>
    </location>
</feature>
<feature type="transmembrane region" description="Helical" evidence="8">
    <location>
        <begin position="400"/>
        <end position="419"/>
    </location>
</feature>
<name>A0A2H1HU83_9MICO</name>
<feature type="transmembrane region" description="Helical" evidence="8">
    <location>
        <begin position="362"/>
        <end position="380"/>
    </location>
</feature>
<feature type="transmembrane region" description="Helical" evidence="8">
    <location>
        <begin position="321"/>
        <end position="341"/>
    </location>
</feature>
<feature type="transmembrane region" description="Helical" evidence="8">
    <location>
        <begin position="30"/>
        <end position="49"/>
    </location>
</feature>
<dbReference type="GO" id="GO:0042773">
    <property type="term" value="P:ATP synthesis coupled electron transport"/>
    <property type="evidence" value="ECO:0007669"/>
    <property type="project" value="InterPro"/>
</dbReference>
<dbReference type="GO" id="GO:0008137">
    <property type="term" value="F:NADH dehydrogenase (ubiquinone) activity"/>
    <property type="evidence" value="ECO:0007669"/>
    <property type="project" value="InterPro"/>
</dbReference>
<evidence type="ECO:0000256" key="7">
    <source>
        <dbReference type="RuleBase" id="RU000320"/>
    </source>
</evidence>
<dbReference type="AlphaFoldDB" id="A0A2H1HU83"/>
<keyword evidence="5 8" id="KW-1133">Transmembrane helix</keyword>
<feature type="transmembrane region" description="Helical" evidence="8">
    <location>
        <begin position="159"/>
        <end position="181"/>
    </location>
</feature>
<feature type="transmembrane region" description="Helical" evidence="8">
    <location>
        <begin position="104"/>
        <end position="122"/>
    </location>
</feature>
<evidence type="ECO:0000259" key="9">
    <source>
        <dbReference type="Pfam" id="PF00361"/>
    </source>
</evidence>
<dbReference type="RefSeq" id="WP_101618780.1">
    <property type="nucleotide sequence ID" value="NZ_FXZD01000001.1"/>
</dbReference>
<feature type="transmembrane region" description="Helical" evidence="8">
    <location>
        <begin position="79"/>
        <end position="97"/>
    </location>
</feature>
<reference evidence="10 11" key="1">
    <citation type="submission" date="2017-03" db="EMBL/GenBank/DDBJ databases">
        <authorList>
            <person name="Afonso C.L."/>
            <person name="Miller P.J."/>
            <person name="Scott M.A."/>
            <person name="Spackman E."/>
            <person name="Goraichik I."/>
            <person name="Dimitrov K.M."/>
            <person name="Suarez D.L."/>
            <person name="Swayne D.E."/>
        </authorList>
    </citation>
    <scope>NUCLEOTIDE SEQUENCE [LARGE SCALE GENOMIC DNA]</scope>
    <source>
        <strain evidence="10 11">CNRZ 918</strain>
    </source>
</reference>
<proteinExistence type="inferred from homology"/>
<feature type="transmembrane region" description="Helical" evidence="8">
    <location>
        <begin position="201"/>
        <end position="220"/>
    </location>
</feature>
<evidence type="ECO:0000313" key="10">
    <source>
        <dbReference type="EMBL" id="SMX66478.1"/>
    </source>
</evidence>
<dbReference type="GO" id="GO:0005886">
    <property type="term" value="C:plasma membrane"/>
    <property type="evidence" value="ECO:0007669"/>
    <property type="project" value="UniProtKB-SubCell"/>
</dbReference>
<dbReference type="InterPro" id="IPR003918">
    <property type="entry name" value="NADH_UbQ_OxRdtase"/>
</dbReference>
<comment type="subcellular location">
    <subcellularLocation>
        <location evidence="1">Cell membrane</location>
        <topology evidence="1">Multi-pass membrane protein</topology>
    </subcellularLocation>
    <subcellularLocation>
        <location evidence="7">Membrane</location>
        <topology evidence="7">Multi-pass membrane protein</topology>
    </subcellularLocation>
</comment>
<feature type="transmembrane region" description="Helical" evidence="8">
    <location>
        <begin position="460"/>
        <end position="477"/>
    </location>
</feature>
<evidence type="ECO:0000256" key="4">
    <source>
        <dbReference type="ARBA" id="ARBA00022692"/>
    </source>
</evidence>
<dbReference type="PANTHER" id="PTHR42703:SF1">
    <property type="entry name" value="NA(+)_H(+) ANTIPORTER SUBUNIT D1"/>
    <property type="match status" value="1"/>
</dbReference>
<evidence type="ECO:0000256" key="2">
    <source>
        <dbReference type="ARBA" id="ARBA00005346"/>
    </source>
</evidence>
<evidence type="ECO:0000256" key="1">
    <source>
        <dbReference type="ARBA" id="ARBA00004651"/>
    </source>
</evidence>
<feature type="transmembrane region" description="Helical" evidence="8">
    <location>
        <begin position="128"/>
        <end position="147"/>
    </location>
</feature>
<keyword evidence="6 8" id="KW-0472">Membrane</keyword>
<keyword evidence="4 7" id="KW-0812">Transmembrane</keyword>
<dbReference type="Proteomes" id="UP000234433">
    <property type="component" value="Unassembled WGS sequence"/>
</dbReference>